<dbReference type="InterPro" id="IPR005123">
    <property type="entry name" value="Oxoglu/Fe-dep_dioxygenase_dom"/>
</dbReference>
<evidence type="ECO:0000256" key="3">
    <source>
        <dbReference type="ARBA" id="ARBA00012293"/>
    </source>
</evidence>
<proteinExistence type="inferred from homology"/>
<keyword evidence="6" id="KW-0266">Ethylene biosynthesis</keyword>
<dbReference type="EC" id="1.14.20.7" evidence="3"/>
<dbReference type="SUPFAM" id="SSF51197">
    <property type="entry name" value="Clavaminate synthase-like"/>
    <property type="match status" value="1"/>
</dbReference>
<dbReference type="GO" id="GO:0102276">
    <property type="term" value="F:2-oxoglutarate oxygenase/decarboxylase (ethylene-forming) activity"/>
    <property type="evidence" value="ECO:0007669"/>
    <property type="project" value="UniProtKB-EC"/>
</dbReference>
<dbReference type="InterPro" id="IPR044861">
    <property type="entry name" value="IPNS-like_FE2OG_OXY"/>
</dbReference>
<keyword evidence="11" id="KW-0479">Metal-binding</keyword>
<evidence type="ECO:0000256" key="7">
    <source>
        <dbReference type="ARBA" id="ARBA00031011"/>
    </source>
</evidence>
<evidence type="ECO:0000256" key="8">
    <source>
        <dbReference type="ARBA" id="ARBA00031282"/>
    </source>
</evidence>
<protein>
    <recommendedName>
        <fullName evidence="5">2-oxoglutarate-dependent ethylene/succinate-forming enzyme</fullName>
        <ecNumber evidence="4">1.13.12.19</ecNumber>
        <ecNumber evidence="3">1.14.20.7</ecNumber>
    </recommendedName>
    <alternativeName>
        <fullName evidence="7">2-oxoglutarate dioxygenase (ethylene-forming)</fullName>
    </alternativeName>
    <alternativeName>
        <fullName evidence="8">2-oxoglutarate/L-arginine monooxygenase/decarboxylase (succinate-forming)</fullName>
    </alternativeName>
</protein>
<evidence type="ECO:0000313" key="14">
    <source>
        <dbReference type="Proteomes" id="UP000002257"/>
    </source>
</evidence>
<comment type="pathway">
    <text evidence="2">Alkene biosynthesis; ethylene biosynthesis via 2-oxoglutarate.</text>
</comment>
<dbReference type="Pfam" id="PF03171">
    <property type="entry name" value="2OG-FeII_Oxy"/>
    <property type="match status" value="1"/>
</dbReference>
<accession>B8EP54</accession>
<dbReference type="EC" id="1.13.12.19" evidence="4"/>
<comment type="similarity">
    <text evidence="11">Belongs to the iron/ascorbate-dependent oxidoreductase family.</text>
</comment>
<comment type="catalytic activity">
    <reaction evidence="9">
        <text>2-oxoglutarate + O2 + 2 H(+) = ethene + 3 CO2 + H2O</text>
        <dbReference type="Rhea" id="RHEA:31523"/>
        <dbReference type="ChEBI" id="CHEBI:15377"/>
        <dbReference type="ChEBI" id="CHEBI:15378"/>
        <dbReference type="ChEBI" id="CHEBI:15379"/>
        <dbReference type="ChEBI" id="CHEBI:16526"/>
        <dbReference type="ChEBI" id="CHEBI:16810"/>
        <dbReference type="ChEBI" id="CHEBI:18153"/>
        <dbReference type="EC" id="1.13.12.19"/>
    </reaction>
</comment>
<evidence type="ECO:0000256" key="5">
    <source>
        <dbReference type="ARBA" id="ARBA00019045"/>
    </source>
</evidence>
<dbReference type="EMBL" id="CP001280">
    <property type="protein sequence ID" value="ACK49642.1"/>
    <property type="molecule type" value="Genomic_DNA"/>
</dbReference>
<dbReference type="GO" id="GO:0009693">
    <property type="term" value="P:ethylene biosynthetic process"/>
    <property type="evidence" value="ECO:0007669"/>
    <property type="project" value="UniProtKB-KW"/>
</dbReference>
<dbReference type="HOGENOM" id="CLU_010119_6_3_5"/>
<organism evidence="13 14">
    <name type="scientific">Methylocella silvestris (strain DSM 15510 / CIP 108128 / LMG 27833 / NCIMB 13906 / BL2)</name>
    <dbReference type="NCBI Taxonomy" id="395965"/>
    <lineage>
        <taxon>Bacteria</taxon>
        <taxon>Pseudomonadati</taxon>
        <taxon>Pseudomonadota</taxon>
        <taxon>Alphaproteobacteria</taxon>
        <taxon>Hyphomicrobiales</taxon>
        <taxon>Beijerinckiaceae</taxon>
        <taxon>Methylocella</taxon>
    </lineage>
</organism>
<dbReference type="STRING" id="395965.Msil_0670"/>
<evidence type="ECO:0000256" key="2">
    <source>
        <dbReference type="ARBA" id="ARBA00004767"/>
    </source>
</evidence>
<evidence type="ECO:0000256" key="11">
    <source>
        <dbReference type="RuleBase" id="RU003682"/>
    </source>
</evidence>
<sequence>MRESAVRQGTGGDKIDTQSPASALPLIDLAREAAEPAARRRFLADLREAAHDVGFFYLTGHGVAENGDVLSVARKFFDLPTQEKRAVDMIRSPHFRGYSRLGAELTRGRPDWREQFDIGAEGERRWRPGDPAWMRLQGPNQWPDALPELRSLLLSWQGAVTAAAVRLLRAFAEALGQAADAFEPLYRSAPNQHIKIIRYPAQDGAGGAHGVGPHKDSGLLTFVLQDDVGGLEVEREDGSWIAAAPLPGSLVVNIGELLEIATNGYLRATVHRVVPPAGRDRLSAAFFLGASHEATTPILDLPPELAARARGAEADPDNPLFRHAGENYLKGRLRSHPDVAGRHYADL</sequence>
<evidence type="ECO:0000256" key="9">
    <source>
        <dbReference type="ARBA" id="ARBA00047725"/>
    </source>
</evidence>
<dbReference type="InterPro" id="IPR050231">
    <property type="entry name" value="Iron_ascorbate_oxido_reductase"/>
</dbReference>
<dbReference type="AlphaFoldDB" id="B8EP54"/>
<name>B8EP54_METSB</name>
<keyword evidence="14" id="KW-1185">Reference proteome</keyword>
<dbReference type="InterPro" id="IPR027443">
    <property type="entry name" value="IPNS-like_sf"/>
</dbReference>
<keyword evidence="11" id="KW-0408">Iron</keyword>
<dbReference type="PRINTS" id="PR00682">
    <property type="entry name" value="IPNSYNTHASE"/>
</dbReference>
<evidence type="ECO:0000256" key="1">
    <source>
        <dbReference type="ARBA" id="ARBA00001954"/>
    </source>
</evidence>
<reference evidence="13 14" key="1">
    <citation type="journal article" date="2010" name="J. Bacteriol.">
        <title>Complete genome sequence of the aerobic facultative methanotroph Methylocella silvestris BL2.</title>
        <authorList>
            <person name="Chen Y."/>
            <person name="Crombie A."/>
            <person name="Rahman M.T."/>
            <person name="Dedysh S.N."/>
            <person name="Liesack W."/>
            <person name="Stott M.B."/>
            <person name="Alam M."/>
            <person name="Theisen A.R."/>
            <person name="Murrell J.C."/>
            <person name="Dunfield P.F."/>
        </authorList>
    </citation>
    <scope>NUCLEOTIDE SEQUENCE [LARGE SCALE GENOMIC DNA]</scope>
    <source>
        <strain evidence="14">DSM 15510 / CIP 108128 / LMG 27833 / NCIMB 13906 / BL2</strain>
    </source>
</reference>
<comment type="cofactor">
    <cofactor evidence="1">
        <name>Fe(2+)</name>
        <dbReference type="ChEBI" id="CHEBI:29033"/>
    </cofactor>
</comment>
<dbReference type="eggNOG" id="COG3491">
    <property type="taxonomic scope" value="Bacteria"/>
</dbReference>
<evidence type="ECO:0000256" key="4">
    <source>
        <dbReference type="ARBA" id="ARBA00012531"/>
    </source>
</evidence>
<dbReference type="GO" id="GO:0046872">
    <property type="term" value="F:metal ion binding"/>
    <property type="evidence" value="ECO:0007669"/>
    <property type="project" value="UniProtKB-KW"/>
</dbReference>
<gene>
    <name evidence="13" type="ordered locus">Msil_0670</name>
</gene>
<dbReference type="Proteomes" id="UP000002257">
    <property type="component" value="Chromosome"/>
</dbReference>
<evidence type="ECO:0000313" key="13">
    <source>
        <dbReference type="EMBL" id="ACK49642.1"/>
    </source>
</evidence>
<dbReference type="PANTHER" id="PTHR47990">
    <property type="entry name" value="2-OXOGLUTARATE (2OG) AND FE(II)-DEPENDENT OXYGENASE SUPERFAMILY PROTEIN-RELATED"/>
    <property type="match status" value="1"/>
</dbReference>
<dbReference type="KEGG" id="msl:Msil_0670"/>
<dbReference type="PROSITE" id="PS51471">
    <property type="entry name" value="FE2OG_OXY"/>
    <property type="match status" value="1"/>
</dbReference>
<dbReference type="Gene3D" id="2.60.120.330">
    <property type="entry name" value="B-lactam Antibiotic, Isopenicillin N Synthase, Chain"/>
    <property type="match status" value="1"/>
</dbReference>
<dbReference type="Pfam" id="PF14226">
    <property type="entry name" value="DIOX_N"/>
    <property type="match status" value="1"/>
</dbReference>
<evidence type="ECO:0000256" key="10">
    <source>
        <dbReference type="ARBA" id="ARBA00049359"/>
    </source>
</evidence>
<feature type="domain" description="Fe2OG dioxygenase" evidence="12">
    <location>
        <begin position="190"/>
        <end position="290"/>
    </location>
</feature>
<comment type="catalytic activity">
    <reaction evidence="10">
        <text>L-arginine + 2-oxoglutarate + O2 = guanidine + L-glutamate 5-semialdehyde + succinate + CO2</text>
        <dbReference type="Rhea" id="RHEA:31535"/>
        <dbReference type="ChEBI" id="CHEBI:15379"/>
        <dbReference type="ChEBI" id="CHEBI:16526"/>
        <dbReference type="ChEBI" id="CHEBI:16810"/>
        <dbReference type="ChEBI" id="CHEBI:30031"/>
        <dbReference type="ChEBI" id="CHEBI:30087"/>
        <dbReference type="ChEBI" id="CHEBI:32682"/>
        <dbReference type="ChEBI" id="CHEBI:58066"/>
        <dbReference type="EC" id="1.14.20.7"/>
    </reaction>
</comment>
<dbReference type="InterPro" id="IPR026992">
    <property type="entry name" value="DIOX_N"/>
</dbReference>
<keyword evidence="11" id="KW-0560">Oxidoreductase</keyword>
<evidence type="ECO:0000259" key="12">
    <source>
        <dbReference type="PROSITE" id="PS51471"/>
    </source>
</evidence>
<evidence type="ECO:0000256" key="6">
    <source>
        <dbReference type="ARBA" id="ARBA00022666"/>
    </source>
</evidence>